<dbReference type="Pfam" id="PF07607">
    <property type="entry name" value="DUF1570"/>
    <property type="match status" value="1"/>
</dbReference>
<keyword evidence="1" id="KW-0812">Transmembrane</keyword>
<keyword evidence="1" id="KW-1133">Transmembrane helix</keyword>
<dbReference type="eggNOG" id="ENOG50311K9">
    <property type="taxonomic scope" value="Bacteria"/>
</dbReference>
<feature type="domain" description="DUF1570" evidence="2">
    <location>
        <begin position="188"/>
        <end position="267"/>
    </location>
</feature>
<dbReference type="EMBL" id="AAOA02000003">
    <property type="protein sequence ID" value="EAQ98874.1"/>
    <property type="molecule type" value="Genomic_DNA"/>
</dbReference>
<reference evidence="3 4" key="2">
    <citation type="journal article" date="2009" name="PLoS ONE">
        <title>The photosynthetic apparatus and its regulation in the aerobic gammaproteobacterium Congregibacter litoralis gen. nov., sp. nov.</title>
        <authorList>
            <person name="Spring S."/>
            <person name="Lunsdorf H."/>
            <person name="Fuchs B.M."/>
            <person name="Tindall B.J."/>
        </authorList>
    </citation>
    <scope>NUCLEOTIDE SEQUENCE [LARGE SCALE GENOMIC DNA]</scope>
    <source>
        <strain evidence="3">KT71</strain>
    </source>
</reference>
<dbReference type="AlphaFoldDB" id="A4A503"/>
<evidence type="ECO:0000256" key="1">
    <source>
        <dbReference type="SAM" id="Phobius"/>
    </source>
</evidence>
<evidence type="ECO:0000313" key="3">
    <source>
        <dbReference type="EMBL" id="EAQ98874.1"/>
    </source>
</evidence>
<protein>
    <submittedName>
        <fullName evidence="3">Peptidase MA superfamily</fullName>
    </submittedName>
</protein>
<reference evidence="3 4" key="1">
    <citation type="journal article" date="2007" name="Proc. Natl. Acad. Sci. U.S.A.">
        <title>Characterization of a marine gammaproteobacterium capable of aerobic anoxygenic photosynthesis.</title>
        <authorList>
            <person name="Fuchs B.M."/>
            <person name="Spring S."/>
            <person name="Teeling H."/>
            <person name="Quast C."/>
            <person name="Wulf J."/>
            <person name="Schattenhofer M."/>
            <person name="Yan S."/>
            <person name="Ferriera S."/>
            <person name="Johnson J."/>
            <person name="Glockner F.O."/>
            <person name="Amann R."/>
        </authorList>
    </citation>
    <scope>NUCLEOTIDE SEQUENCE [LARGE SCALE GENOMIC DNA]</scope>
    <source>
        <strain evidence="3">KT71</strain>
    </source>
</reference>
<evidence type="ECO:0000313" key="4">
    <source>
        <dbReference type="Proteomes" id="UP000019205"/>
    </source>
</evidence>
<sequence length="333" mass="36550">MGGLRDQARQHRKTVTAGVIFGIAIGLCAGAAVAFFYKSPPSASPLRSPLSSTQASAPPLLAASDCADTGINAAEAEKAFSLRVESEGVTLNRALEEKLAVGTTRTYAQWQEWLGDGALRQSQINIRFVGDARRFREIYGKPNGEAWTTTGFYRMRSNEALILYTPAYRGSALGNAFHEISHLITARHLGATPPWLNEGLAEHYESLEVKGSNARFTSNADHLRLLQRRGAVSVDTLTTLSQQEWMGEDAERRYASAWALIAFLLETPAGAETLKGTVLTAYAGRCDSRRDLRVTLEDYPGGTASLQEDWQAWLSRRYTRLPHTREITADGSL</sequence>
<evidence type="ECO:0000259" key="2">
    <source>
        <dbReference type="Pfam" id="PF07607"/>
    </source>
</evidence>
<keyword evidence="1" id="KW-0472">Membrane</keyword>
<dbReference type="RefSeq" id="WP_008294354.1">
    <property type="nucleotide sequence ID" value="NZ_CM002299.1"/>
</dbReference>
<dbReference type="OrthoDB" id="256673at2"/>
<name>A4A503_9GAMM</name>
<comment type="caution">
    <text evidence="3">The sequence shown here is derived from an EMBL/GenBank/DDBJ whole genome shotgun (WGS) entry which is preliminary data.</text>
</comment>
<dbReference type="STRING" id="314285.KT71_09612"/>
<feature type="transmembrane region" description="Helical" evidence="1">
    <location>
        <begin position="15"/>
        <end position="37"/>
    </location>
</feature>
<keyword evidence="4" id="KW-1185">Reference proteome</keyword>
<dbReference type="Proteomes" id="UP000019205">
    <property type="component" value="Chromosome"/>
</dbReference>
<proteinExistence type="predicted"/>
<dbReference type="InterPro" id="IPR011464">
    <property type="entry name" value="DUF1570"/>
</dbReference>
<organism evidence="3 4">
    <name type="scientific">Congregibacter litoralis KT71</name>
    <dbReference type="NCBI Taxonomy" id="314285"/>
    <lineage>
        <taxon>Bacteria</taxon>
        <taxon>Pseudomonadati</taxon>
        <taxon>Pseudomonadota</taxon>
        <taxon>Gammaproteobacteria</taxon>
        <taxon>Cellvibrionales</taxon>
        <taxon>Halieaceae</taxon>
        <taxon>Congregibacter</taxon>
    </lineage>
</organism>
<gene>
    <name evidence="3" type="ORF">KT71_09612</name>
</gene>
<accession>A4A503</accession>
<dbReference type="HOGENOM" id="CLU_833449_0_0_6"/>